<comment type="caution">
    <text evidence="1">The sequence shown here is derived from an EMBL/GenBank/DDBJ whole genome shotgun (WGS) entry which is preliminary data.</text>
</comment>
<keyword evidence="2" id="KW-1185">Reference proteome</keyword>
<evidence type="ECO:0000313" key="1">
    <source>
        <dbReference type="EMBL" id="GKT34929.1"/>
    </source>
</evidence>
<accession>A0ABQ5KU25</accession>
<evidence type="ECO:0000313" key="2">
    <source>
        <dbReference type="Proteomes" id="UP001057375"/>
    </source>
</evidence>
<sequence>MSLSLTWSLEAKKFIEEALSKAIDYLYNLISVRCSEWLDMEFSGQTTKLIVGFDPPAIEIAELSKIGKSGTIGTSLSIQSSDILQFKGKIKTKKQLIPIHQFPTQSCGFRSRSTHIFDLKRLNINVFIKFSVSFGGSSKNEASDISFLDAIKSRILSLTIQECTIKQFDYSLDIPIYRHFPRNIKKIIHDFLVSKLSLLSGKTFNHISIP</sequence>
<proteinExistence type="predicted"/>
<organism evidence="1 2">
    <name type="scientific">Aduncisulcus paluster</name>
    <dbReference type="NCBI Taxonomy" id="2918883"/>
    <lineage>
        <taxon>Eukaryota</taxon>
        <taxon>Metamonada</taxon>
        <taxon>Carpediemonas-like organisms</taxon>
        <taxon>Aduncisulcus</taxon>
    </lineage>
</organism>
<gene>
    <name evidence="1" type="ORF">ADUPG1_008191</name>
</gene>
<evidence type="ECO:0008006" key="3">
    <source>
        <dbReference type="Google" id="ProtNLM"/>
    </source>
</evidence>
<reference evidence="1" key="1">
    <citation type="submission" date="2022-03" db="EMBL/GenBank/DDBJ databases">
        <title>Draft genome sequence of Aduncisulcus paluster, a free-living microaerophilic Fornicata.</title>
        <authorList>
            <person name="Yuyama I."/>
            <person name="Kume K."/>
            <person name="Tamura T."/>
            <person name="Inagaki Y."/>
            <person name="Hashimoto T."/>
        </authorList>
    </citation>
    <scope>NUCLEOTIDE SEQUENCE</scope>
    <source>
        <strain evidence="1">NY0171</strain>
    </source>
</reference>
<dbReference type="EMBL" id="BQXS01010885">
    <property type="protein sequence ID" value="GKT34929.1"/>
    <property type="molecule type" value="Genomic_DNA"/>
</dbReference>
<dbReference type="Proteomes" id="UP001057375">
    <property type="component" value="Unassembled WGS sequence"/>
</dbReference>
<protein>
    <recommendedName>
        <fullName evidence="3">SMP-LTD domain-containing protein</fullName>
    </recommendedName>
</protein>
<name>A0ABQ5KU25_9EUKA</name>